<dbReference type="PANTHER" id="PTHR32024">
    <property type="entry name" value="TRK SYSTEM POTASSIUM UPTAKE PROTEIN TRKG-RELATED"/>
    <property type="match status" value="1"/>
</dbReference>
<evidence type="ECO:0000256" key="1">
    <source>
        <dbReference type="ARBA" id="ARBA00004651"/>
    </source>
</evidence>
<feature type="transmembrane region" description="Helical" evidence="9">
    <location>
        <begin position="246"/>
        <end position="263"/>
    </location>
</feature>
<gene>
    <name evidence="10" type="ORF">CBW24_09075</name>
</gene>
<accession>A0A291LZL7</accession>
<dbReference type="OrthoDB" id="7818483at2"/>
<feature type="transmembrane region" description="Helical" evidence="9">
    <location>
        <begin position="7"/>
        <end position="28"/>
    </location>
</feature>
<keyword evidence="5 9" id="KW-0812">Transmembrane</keyword>
<evidence type="ECO:0000256" key="7">
    <source>
        <dbReference type="ARBA" id="ARBA00023065"/>
    </source>
</evidence>
<evidence type="ECO:0000313" key="10">
    <source>
        <dbReference type="EMBL" id="ATI42149.1"/>
    </source>
</evidence>
<reference evidence="10 11" key="1">
    <citation type="submission" date="2017-05" db="EMBL/GenBank/DDBJ databases">
        <title>Comparative genomic and metabolic analysis of manganese-oxidizing mechanisms in Celeribater manganoxidans DY25T: its adaption to the environment of polymetallic nodule.</title>
        <authorList>
            <person name="Wang X."/>
        </authorList>
    </citation>
    <scope>NUCLEOTIDE SEQUENCE [LARGE SCALE GENOMIC DNA]</scope>
    <source>
        <strain evidence="10 11">DY25</strain>
    </source>
</reference>
<feature type="transmembrane region" description="Helical" evidence="9">
    <location>
        <begin position="72"/>
        <end position="91"/>
    </location>
</feature>
<keyword evidence="6 9" id="KW-1133">Transmembrane helix</keyword>
<feature type="transmembrane region" description="Helical" evidence="9">
    <location>
        <begin position="283"/>
        <end position="300"/>
    </location>
</feature>
<dbReference type="GO" id="GO:0005886">
    <property type="term" value="C:plasma membrane"/>
    <property type="evidence" value="ECO:0007669"/>
    <property type="project" value="UniProtKB-SubCell"/>
</dbReference>
<sequence length="505" mass="54941">MIRRLLDLPLIVILIGIAGVMMFVPVFHAVAVRDWLSARAFTYSGMLTTILFVLLSIATISHTPRSLARSHLIALLATFSVLPLLLAVPFYEALDTVPFNDAWFEMVSSITTTGATLFEPDRLPSTLHLWRGLVAWMGGYFLWVTAIAILAPMNLGGFEVLSGGGVGQGVRFDQSSRFVGDPRERLARYGARLLPIYTGLTGVLWIGLTILGDDPFIAFTHAMAVMSTSGISPIGGPDGSGAGLRGEMLMVVFFVFAISRQTFAVEFHRDRWRRLRRDPQMRMGLACLAVVPAILFLRHWVGAYEVDEEADVLSAIRALWGAIFTVWSFLTTTGFASSEWEVARAWSGLQAPGLVLLGLALVGGGVATTAGGVKLLRVYALYKHGLRELDKLVHPNSVGGSGAMERRIRRQGAQVAWIFFMLFALSIFAVSNLLALSGMTFEQSMVMTVAALSTTGPLAQVVGEAPLDYADLSGYGRAILSVAMVLGRLETLAIIALLNPEFWRN</sequence>
<feature type="transmembrane region" description="Helical" evidence="9">
    <location>
        <begin position="350"/>
        <end position="373"/>
    </location>
</feature>
<feature type="transmembrane region" description="Helical" evidence="9">
    <location>
        <begin position="40"/>
        <end position="60"/>
    </location>
</feature>
<feature type="transmembrane region" description="Helical" evidence="9">
    <location>
        <begin position="415"/>
        <end position="436"/>
    </location>
</feature>
<evidence type="ECO:0000313" key="11">
    <source>
        <dbReference type="Proteomes" id="UP000219050"/>
    </source>
</evidence>
<dbReference type="InterPro" id="IPR003445">
    <property type="entry name" value="Cat_transpt"/>
</dbReference>
<organism evidence="10 11">
    <name type="scientific">Pacificitalea manganoxidans</name>
    <dbReference type="NCBI Taxonomy" id="1411902"/>
    <lineage>
        <taxon>Bacteria</taxon>
        <taxon>Pseudomonadati</taxon>
        <taxon>Pseudomonadota</taxon>
        <taxon>Alphaproteobacteria</taxon>
        <taxon>Rhodobacterales</taxon>
        <taxon>Paracoccaceae</taxon>
        <taxon>Pacificitalea</taxon>
    </lineage>
</organism>
<dbReference type="AlphaFoldDB" id="A0A291LZL7"/>
<keyword evidence="7" id="KW-0406">Ion transport</keyword>
<protein>
    <submittedName>
        <fullName evidence="10">Potassium transporter TrkH</fullName>
    </submittedName>
</protein>
<keyword evidence="8 9" id="KW-0472">Membrane</keyword>
<dbReference type="GO" id="GO:0030001">
    <property type="term" value="P:metal ion transport"/>
    <property type="evidence" value="ECO:0007669"/>
    <property type="project" value="UniProtKB-ARBA"/>
</dbReference>
<dbReference type="Pfam" id="PF02386">
    <property type="entry name" value="TrkH"/>
    <property type="match status" value="1"/>
</dbReference>
<dbReference type="KEGG" id="cmag:CBW24_09075"/>
<dbReference type="Proteomes" id="UP000219050">
    <property type="component" value="Chromosome"/>
</dbReference>
<name>A0A291LZL7_9RHOB</name>
<evidence type="ECO:0000256" key="9">
    <source>
        <dbReference type="SAM" id="Phobius"/>
    </source>
</evidence>
<evidence type="ECO:0000256" key="8">
    <source>
        <dbReference type="ARBA" id="ARBA00023136"/>
    </source>
</evidence>
<evidence type="ECO:0000256" key="4">
    <source>
        <dbReference type="ARBA" id="ARBA00022475"/>
    </source>
</evidence>
<evidence type="ECO:0000256" key="6">
    <source>
        <dbReference type="ARBA" id="ARBA00022989"/>
    </source>
</evidence>
<evidence type="ECO:0000256" key="2">
    <source>
        <dbReference type="ARBA" id="ARBA00009137"/>
    </source>
</evidence>
<evidence type="ECO:0000256" key="5">
    <source>
        <dbReference type="ARBA" id="ARBA00022692"/>
    </source>
</evidence>
<dbReference type="GO" id="GO:0008324">
    <property type="term" value="F:monoatomic cation transmembrane transporter activity"/>
    <property type="evidence" value="ECO:0007669"/>
    <property type="project" value="InterPro"/>
</dbReference>
<feature type="transmembrane region" description="Helical" evidence="9">
    <location>
        <begin position="129"/>
        <end position="151"/>
    </location>
</feature>
<proteinExistence type="inferred from homology"/>
<dbReference type="PANTHER" id="PTHR32024:SF2">
    <property type="entry name" value="TRK SYSTEM POTASSIUM UPTAKE PROTEIN TRKG-RELATED"/>
    <property type="match status" value="1"/>
</dbReference>
<dbReference type="EMBL" id="CP021404">
    <property type="protein sequence ID" value="ATI42149.1"/>
    <property type="molecule type" value="Genomic_DNA"/>
</dbReference>
<keyword evidence="11" id="KW-1185">Reference proteome</keyword>
<dbReference type="RefSeq" id="WP_088663746.1">
    <property type="nucleotide sequence ID" value="NZ_CP021404.1"/>
</dbReference>
<feature type="transmembrane region" description="Helical" evidence="9">
    <location>
        <begin position="193"/>
        <end position="210"/>
    </location>
</feature>
<evidence type="ECO:0000256" key="3">
    <source>
        <dbReference type="ARBA" id="ARBA00022448"/>
    </source>
</evidence>
<keyword evidence="4" id="KW-1003">Cell membrane</keyword>
<comment type="subcellular location">
    <subcellularLocation>
        <location evidence="1">Cell membrane</location>
        <topology evidence="1">Multi-pass membrane protein</topology>
    </subcellularLocation>
</comment>
<keyword evidence="3" id="KW-0813">Transport</keyword>
<feature type="transmembrane region" description="Helical" evidence="9">
    <location>
        <begin position="312"/>
        <end position="330"/>
    </location>
</feature>
<comment type="similarity">
    <text evidence="2">Belongs to the TrkH potassium transport family.</text>
</comment>